<gene>
    <name evidence="1" type="ORF">BT67DRAFT_445208</name>
</gene>
<evidence type="ECO:0008006" key="3">
    <source>
        <dbReference type="Google" id="ProtNLM"/>
    </source>
</evidence>
<keyword evidence="2" id="KW-1185">Reference proteome</keyword>
<reference evidence="1" key="2">
    <citation type="submission" date="2023-05" db="EMBL/GenBank/DDBJ databases">
        <authorList>
            <consortium name="Lawrence Berkeley National Laboratory"/>
            <person name="Steindorff A."/>
            <person name="Hensen N."/>
            <person name="Bonometti L."/>
            <person name="Westerberg I."/>
            <person name="Brannstrom I.O."/>
            <person name="Guillou S."/>
            <person name="Cros-Aarteil S."/>
            <person name="Calhoun S."/>
            <person name="Haridas S."/>
            <person name="Kuo A."/>
            <person name="Mondo S."/>
            <person name="Pangilinan J."/>
            <person name="Riley R."/>
            <person name="Labutti K."/>
            <person name="Andreopoulos B."/>
            <person name="Lipzen A."/>
            <person name="Chen C."/>
            <person name="Yanf M."/>
            <person name="Daum C."/>
            <person name="Ng V."/>
            <person name="Clum A."/>
            <person name="Ohm R."/>
            <person name="Martin F."/>
            <person name="Silar P."/>
            <person name="Natvig D."/>
            <person name="Lalanne C."/>
            <person name="Gautier V."/>
            <person name="Ament-Velasquez S.L."/>
            <person name="Kruys A."/>
            <person name="Hutchinson M.I."/>
            <person name="Powell A.J."/>
            <person name="Barry K."/>
            <person name="Miller A.N."/>
            <person name="Grigoriev I.V."/>
            <person name="Debuchy R."/>
            <person name="Gladieux P."/>
            <person name="Thoren M.H."/>
            <person name="Johannesson H."/>
        </authorList>
    </citation>
    <scope>NUCLEOTIDE SEQUENCE</scope>
    <source>
        <strain evidence="1">CBS 123565</strain>
    </source>
</reference>
<dbReference type="InterPro" id="IPR051678">
    <property type="entry name" value="AGP_Transferase"/>
</dbReference>
<dbReference type="EMBL" id="MU853430">
    <property type="protein sequence ID" value="KAK4130887.1"/>
    <property type="molecule type" value="Genomic_DNA"/>
</dbReference>
<dbReference type="PANTHER" id="PTHR21310:SF37">
    <property type="entry name" value="AMINOGLYCOSIDE PHOSPHOTRANSFERASE DOMAIN-CONTAINING PROTEIN"/>
    <property type="match status" value="1"/>
</dbReference>
<comment type="caution">
    <text evidence="1">The sequence shown here is derived from an EMBL/GenBank/DDBJ whole genome shotgun (WGS) entry which is preliminary data.</text>
</comment>
<accession>A0AAN6UD98</accession>
<protein>
    <recommendedName>
        <fullName evidence="3">Aminoglycoside phosphotransferase domain-containing protein</fullName>
    </recommendedName>
</protein>
<name>A0AAN6UD98_9PEZI</name>
<dbReference type="Proteomes" id="UP001304895">
    <property type="component" value="Unassembled WGS sequence"/>
</dbReference>
<sequence>MAPRDAIAERNATDEAAAFNSRVMDAKDEIVALVDTLMRWGGSAKYRGRTFYGGNVVLLVERGVGGERVVVQYPSPGVIHSEWRNELLENEVTALDVLGTFTTIPLPRVLFWGHADQSPRQLGPFLIRECLMTRGKPLTRLIGVPVRNGKEGELVLNPDVPDAVMDVVYEELAHMLLKVARMAFNRIGAISRSEVPCRWEVTWQPLTHDMNEVATMGDFPIDEFGKTGAFESAGAFFYARAHQFGIHLYRQRNIAGDDPNTAWKQFNARRFFGDAIPKYCTVEDDTGPFRFFCEGLQPANILVDDRTLRITGVANLGFANAMPAQYVHDLP</sequence>
<reference evidence="1" key="1">
    <citation type="journal article" date="2023" name="Mol. Phylogenet. Evol.">
        <title>Genome-scale phylogeny and comparative genomics of the fungal order Sordariales.</title>
        <authorList>
            <person name="Hensen N."/>
            <person name="Bonometti L."/>
            <person name="Westerberg I."/>
            <person name="Brannstrom I.O."/>
            <person name="Guillou S."/>
            <person name="Cros-Aarteil S."/>
            <person name="Calhoun S."/>
            <person name="Haridas S."/>
            <person name="Kuo A."/>
            <person name="Mondo S."/>
            <person name="Pangilinan J."/>
            <person name="Riley R."/>
            <person name="LaButti K."/>
            <person name="Andreopoulos B."/>
            <person name="Lipzen A."/>
            <person name="Chen C."/>
            <person name="Yan M."/>
            <person name="Daum C."/>
            <person name="Ng V."/>
            <person name="Clum A."/>
            <person name="Steindorff A."/>
            <person name="Ohm R.A."/>
            <person name="Martin F."/>
            <person name="Silar P."/>
            <person name="Natvig D.O."/>
            <person name="Lalanne C."/>
            <person name="Gautier V."/>
            <person name="Ament-Velasquez S.L."/>
            <person name="Kruys A."/>
            <person name="Hutchinson M.I."/>
            <person name="Powell A.J."/>
            <person name="Barry K."/>
            <person name="Miller A.N."/>
            <person name="Grigoriev I.V."/>
            <person name="Debuchy R."/>
            <person name="Gladieux P."/>
            <person name="Hiltunen Thoren M."/>
            <person name="Johannesson H."/>
        </authorList>
    </citation>
    <scope>NUCLEOTIDE SEQUENCE</scope>
    <source>
        <strain evidence="1">CBS 123565</strain>
    </source>
</reference>
<evidence type="ECO:0000313" key="2">
    <source>
        <dbReference type="Proteomes" id="UP001304895"/>
    </source>
</evidence>
<organism evidence="1 2">
    <name type="scientific">Trichocladium antarcticum</name>
    <dbReference type="NCBI Taxonomy" id="1450529"/>
    <lineage>
        <taxon>Eukaryota</taxon>
        <taxon>Fungi</taxon>
        <taxon>Dikarya</taxon>
        <taxon>Ascomycota</taxon>
        <taxon>Pezizomycotina</taxon>
        <taxon>Sordariomycetes</taxon>
        <taxon>Sordariomycetidae</taxon>
        <taxon>Sordariales</taxon>
        <taxon>Chaetomiaceae</taxon>
        <taxon>Trichocladium</taxon>
    </lineage>
</organism>
<proteinExistence type="predicted"/>
<dbReference type="PANTHER" id="PTHR21310">
    <property type="entry name" value="AMINOGLYCOSIDE PHOSPHOTRANSFERASE-RELATED-RELATED"/>
    <property type="match status" value="1"/>
</dbReference>
<evidence type="ECO:0000313" key="1">
    <source>
        <dbReference type="EMBL" id="KAK4130887.1"/>
    </source>
</evidence>
<dbReference type="AlphaFoldDB" id="A0AAN6UD98"/>